<dbReference type="OrthoDB" id="2418284at2759"/>
<accession>A0A9P6R634</accession>
<feature type="compositionally biased region" description="Low complexity" evidence="1">
    <location>
        <begin position="165"/>
        <end position="177"/>
    </location>
</feature>
<feature type="compositionally biased region" description="Acidic residues" evidence="1">
    <location>
        <begin position="416"/>
        <end position="435"/>
    </location>
</feature>
<name>A0A9P6R634_9FUNG</name>
<feature type="compositionally biased region" description="Polar residues" evidence="1">
    <location>
        <begin position="1283"/>
        <end position="1297"/>
    </location>
</feature>
<evidence type="ECO:0000313" key="2">
    <source>
        <dbReference type="EMBL" id="KAG0311991.1"/>
    </source>
</evidence>
<feature type="compositionally biased region" description="Polar residues" evidence="1">
    <location>
        <begin position="1126"/>
        <end position="1160"/>
    </location>
</feature>
<feature type="compositionally biased region" description="Low complexity" evidence="1">
    <location>
        <begin position="1094"/>
        <end position="1118"/>
    </location>
</feature>
<gene>
    <name evidence="2" type="ORF">BGZ99_009794</name>
</gene>
<feature type="compositionally biased region" description="Acidic residues" evidence="1">
    <location>
        <begin position="239"/>
        <end position="248"/>
    </location>
</feature>
<sequence length="1501" mass="160066">ANTPYWRKRLVRFINPWYSGGGGSDEDNDHEANEKHTEEATTSTQQQDDLDSKITSSSLDNLTSNLDRDNDEDNNDQQIVETMEVEIKETTEIVAEAEILDTDEDLHETTHNSQSTLVAPSLDHDFTPEGSTIDDTEETRRHQEREDSLIASGQDSDTAGILYTPSSPSSNPQQSSPSRKKRDARSSTPKRDSRSSTPVRSSTRRTTRSRAAREASVDEEEVVFPVVENIAHAPAEIDLIQEEMESSEPPEPVIVKEEEVEEEVQPKEQPSSKSKNKKKKKKGKKTSVTEDAKELEQELTGTDVRLAEKLRRSQELIDESDALLQETEQQDEAVAEVLQHHTNNPFAEDQDDQDGDQVGEDDEQTFHSTTQFVQADDDEIDYEEEKYYSSEGESRRAEDDEEEDADTVRYYPPEPSFDDQDEDEAQQIDEDDDEVQFQQTPQDEEQERDEVEALETTYSIESPDFSGKSPSPAAAESVPETHLMETEEYEFSPMQSRAATPRYEVSTPSGTDRFVDCPPIVTPQADRLAKSDTNMESAQWTGPMRPTDSIAVLADFFGRKKGQFITPAQAEFCRQLIDEAVLPTKSKTPELREDTRPSSAARQVAPVIPSQSTATTVMRASTPSATSIPRVAPFAVKRQAIGDLYHETISDSKESAESPLAPLDEYLEIKRYEGVEWDSLPNYIKVRRFLEWKGTEPPEVVKRRKIEETRKMKERNAAVWGRDRQEAVADGAEASGKTLSLKRMASTSGMMSDDDYEDDDAALTRKTASTKAVTSALPVAAAVAAVETAITTMEGTLKPSSVAQKLLNIVGKGSKDDDEPRKDSKASASSTPLQPSLATATTFSAPPALSATPAPSFSVPSPFAGSASVSSSGTSGGIFSLPAAKPTFSFGTSTTSNDKPATKTNETSETSSSPFSFATPATSFKAPAPVEKASTSLFATPATAVAKIGSKEDTLESTKPALPTFSFGLPASAGPAQTTSSSSPFGLGSVSKDSAKSDASPWGMPLKSGFEATVPATQATTSITANKNDSLAFSSSSASALASSPGTSTTTFGANPASAFGSSAFGQPFGQATASSSKISSTPPVPKTFSFGLPPAATATASTSESSPKSSAAPPSLAFNFDLPSKASSPRTAETTANNWGFGSTSAFGTKDTPASSFGISTKATASSASINPFAAFTASKLGSKTDNEKEEGTKVIELSDDEDNEDKENEDPHSGGEKQYDDEDGGYSYDDQEDEGSYDDEDGFYEEDEEDPYEGEAEALAEGSADDDGYDEGHGADEDQGSRGSSQPPKASSPIFTSRGAAAAAQEATGSQFGQTTTTTTSSAFGSSGTSSFSPFGFPSSKATVTSRDQQSLRTPEFNFEFGASAGRSTIAQPGSPLQNKSASSSSLALPPAFGQASSTLFSTKTEGFSSGVPAFGSSGGFGGFGSAPSFGSEGVGAASGSFMTKKGGEEVVRGLPASDLSEYETAPIICEEEGFYTEDGTLSPLASPVITPRSLPGSV</sequence>
<protein>
    <submittedName>
        <fullName evidence="2">Uncharacterized protein</fullName>
    </submittedName>
</protein>
<feature type="compositionally biased region" description="Basic and acidic residues" evidence="1">
    <location>
        <begin position="1211"/>
        <end position="1220"/>
    </location>
</feature>
<feature type="compositionally biased region" description="Basic and acidic residues" evidence="1">
    <location>
        <begin position="385"/>
        <end position="398"/>
    </location>
</feature>
<feature type="compositionally biased region" description="Basic and acidic residues" evidence="1">
    <location>
        <begin position="287"/>
        <end position="296"/>
    </location>
</feature>
<feature type="compositionally biased region" description="Basic and acidic residues" evidence="1">
    <location>
        <begin position="138"/>
        <end position="148"/>
    </location>
</feature>
<dbReference type="Proteomes" id="UP000738325">
    <property type="component" value="Unassembled WGS sequence"/>
</dbReference>
<feature type="region of interest" description="Disordered" evidence="1">
    <location>
        <begin position="237"/>
        <end position="307"/>
    </location>
</feature>
<feature type="region of interest" description="Disordered" evidence="1">
    <location>
        <begin position="948"/>
        <end position="1004"/>
    </location>
</feature>
<feature type="compositionally biased region" description="Acidic residues" evidence="1">
    <location>
        <begin position="348"/>
        <end position="363"/>
    </location>
</feature>
<evidence type="ECO:0000313" key="3">
    <source>
        <dbReference type="Proteomes" id="UP000738325"/>
    </source>
</evidence>
<reference evidence="2" key="1">
    <citation type="journal article" date="2020" name="Fungal Divers.">
        <title>Resolving the Mortierellaceae phylogeny through synthesis of multi-gene phylogenetics and phylogenomics.</title>
        <authorList>
            <person name="Vandepol N."/>
            <person name="Liber J."/>
            <person name="Desiro A."/>
            <person name="Na H."/>
            <person name="Kennedy M."/>
            <person name="Barry K."/>
            <person name="Grigoriev I.V."/>
            <person name="Miller A.N."/>
            <person name="O'Donnell K."/>
            <person name="Stajich J.E."/>
            <person name="Bonito G."/>
        </authorList>
    </citation>
    <scope>NUCLEOTIDE SEQUENCE</scope>
    <source>
        <strain evidence="2">REB-010B</strain>
    </source>
</reference>
<keyword evidence="3" id="KW-1185">Reference proteome</keyword>
<feature type="region of interest" description="Disordered" evidence="1">
    <location>
        <begin position="1178"/>
        <end position="1390"/>
    </location>
</feature>
<feature type="region of interest" description="Disordered" evidence="1">
    <location>
        <begin position="811"/>
        <end position="876"/>
    </location>
</feature>
<feature type="region of interest" description="Disordered" evidence="1">
    <location>
        <begin position="585"/>
        <end position="604"/>
    </location>
</feature>
<feature type="compositionally biased region" description="Low complexity" evidence="1">
    <location>
        <begin position="1302"/>
        <end position="1342"/>
    </location>
</feature>
<dbReference type="EMBL" id="JAAAIP010000859">
    <property type="protein sequence ID" value="KAG0311991.1"/>
    <property type="molecule type" value="Genomic_DNA"/>
</dbReference>
<organism evidence="2 3">
    <name type="scientific">Dissophora globulifera</name>
    <dbReference type="NCBI Taxonomy" id="979702"/>
    <lineage>
        <taxon>Eukaryota</taxon>
        <taxon>Fungi</taxon>
        <taxon>Fungi incertae sedis</taxon>
        <taxon>Mucoromycota</taxon>
        <taxon>Mortierellomycotina</taxon>
        <taxon>Mortierellomycetes</taxon>
        <taxon>Mortierellales</taxon>
        <taxon>Mortierellaceae</taxon>
        <taxon>Dissophora</taxon>
    </lineage>
</organism>
<comment type="caution">
    <text evidence="2">The sequence shown here is derived from an EMBL/GenBank/DDBJ whole genome shotgun (WGS) entry which is preliminary data.</text>
</comment>
<proteinExistence type="predicted"/>
<feature type="compositionally biased region" description="Acidic residues" evidence="1">
    <location>
        <begin position="1221"/>
        <end position="1271"/>
    </location>
</feature>
<feature type="compositionally biased region" description="Polar residues" evidence="1">
    <location>
        <begin position="889"/>
        <end position="905"/>
    </location>
</feature>
<feature type="compositionally biased region" description="Acidic residues" evidence="1">
    <location>
        <begin position="375"/>
        <end position="384"/>
    </location>
</feature>
<feature type="compositionally biased region" description="Polar residues" evidence="1">
    <location>
        <begin position="1343"/>
        <end position="1355"/>
    </location>
</feature>
<feature type="region of interest" description="Disordered" evidence="1">
    <location>
        <begin position="321"/>
        <end position="518"/>
    </location>
</feature>
<feature type="compositionally biased region" description="Basic and acidic residues" evidence="1">
    <location>
        <begin position="813"/>
        <end position="825"/>
    </location>
</feature>
<feature type="region of interest" description="Disordered" evidence="1">
    <location>
        <begin position="1071"/>
        <end position="1165"/>
    </location>
</feature>
<feature type="compositionally biased region" description="Acidic residues" evidence="1">
    <location>
        <begin position="1199"/>
        <end position="1210"/>
    </location>
</feature>
<feature type="compositionally biased region" description="Low complexity" evidence="1">
    <location>
        <begin position="907"/>
        <end position="920"/>
    </location>
</feature>
<feature type="compositionally biased region" description="Low complexity" evidence="1">
    <location>
        <begin position="55"/>
        <end position="65"/>
    </location>
</feature>
<feature type="compositionally biased region" description="Basic residues" evidence="1">
    <location>
        <begin position="274"/>
        <end position="285"/>
    </location>
</feature>
<feature type="region of interest" description="Disordered" evidence="1">
    <location>
        <begin position="16"/>
        <end position="225"/>
    </location>
</feature>
<feature type="compositionally biased region" description="Basic and acidic residues" evidence="1">
    <location>
        <begin position="30"/>
        <end position="39"/>
    </location>
</feature>
<feature type="compositionally biased region" description="Basic and acidic residues" evidence="1">
    <location>
        <begin position="587"/>
        <end position="596"/>
    </location>
</feature>
<feature type="non-terminal residue" evidence="2">
    <location>
        <position position="1501"/>
    </location>
</feature>
<evidence type="ECO:0000256" key="1">
    <source>
        <dbReference type="SAM" id="MobiDB-lite"/>
    </source>
</evidence>
<feature type="compositionally biased region" description="Low complexity" evidence="1">
    <location>
        <begin position="1377"/>
        <end position="1390"/>
    </location>
</feature>
<feature type="compositionally biased region" description="Low complexity" evidence="1">
    <location>
        <begin position="835"/>
        <end position="873"/>
    </location>
</feature>
<feature type="compositionally biased region" description="Acidic residues" evidence="1">
    <location>
        <begin position="442"/>
        <end position="453"/>
    </location>
</feature>
<feature type="compositionally biased region" description="Polar residues" evidence="1">
    <location>
        <begin position="1071"/>
        <end position="1082"/>
    </location>
</feature>
<feature type="region of interest" description="Disordered" evidence="1">
    <location>
        <begin position="889"/>
        <end position="920"/>
    </location>
</feature>
<feature type="compositionally biased region" description="Basic and acidic residues" evidence="1">
    <location>
        <begin position="1272"/>
        <end position="1282"/>
    </location>
</feature>
<feature type="compositionally biased region" description="Basic and acidic residues" evidence="1">
    <location>
        <begin position="1184"/>
        <end position="1195"/>
    </location>
</feature>